<dbReference type="Proteomes" id="UP000277582">
    <property type="component" value="Unassembled WGS sequence"/>
</dbReference>
<proteinExistence type="predicted"/>
<dbReference type="InterPro" id="IPR046342">
    <property type="entry name" value="CBS_dom_sf"/>
</dbReference>
<dbReference type="Gene3D" id="3.10.580.10">
    <property type="entry name" value="CBS-domain"/>
    <property type="match status" value="1"/>
</dbReference>
<dbReference type="PANTHER" id="PTHR43080:SF4">
    <property type="entry name" value="CRO-LIKE PROTEIN"/>
    <property type="match status" value="1"/>
</dbReference>
<dbReference type="Pfam" id="PF00571">
    <property type="entry name" value="CBS"/>
    <property type="match status" value="2"/>
</dbReference>
<dbReference type="EMBL" id="RCOS01000034">
    <property type="protein sequence ID" value="RSN77449.1"/>
    <property type="molecule type" value="Genomic_DNA"/>
</dbReference>
<dbReference type="CDD" id="cd00093">
    <property type="entry name" value="HTH_XRE"/>
    <property type="match status" value="1"/>
</dbReference>
<reference evidence="5 6" key="1">
    <citation type="submission" date="2018-10" db="EMBL/GenBank/DDBJ databases">
        <title>Co-occurring genomic capacity for anaerobic methane metabolism and dissimilatory sulfite reduction discovered in the Korarchaeota.</title>
        <authorList>
            <person name="Mckay L.J."/>
            <person name="Dlakic M."/>
            <person name="Fields M.W."/>
            <person name="Delmont T.O."/>
            <person name="Eren A.M."/>
            <person name="Jay Z.J."/>
            <person name="Klingelsmith K.B."/>
            <person name="Rusch D.B."/>
            <person name="Inskeep W.P."/>
        </authorList>
    </citation>
    <scope>NUCLEOTIDE SEQUENCE [LARGE SCALE GENOMIC DNA]</scope>
    <source>
        <strain evidence="5 6">MDKW</strain>
    </source>
</reference>
<dbReference type="InterPro" id="IPR010982">
    <property type="entry name" value="Lambda_DNA-bd_dom_sf"/>
</dbReference>
<dbReference type="InterPro" id="IPR051257">
    <property type="entry name" value="Diverse_CBS-Domain"/>
</dbReference>
<dbReference type="RefSeq" id="WP_125670508.1">
    <property type="nucleotide sequence ID" value="NZ_RCOS01000034.1"/>
</dbReference>
<dbReference type="InterPro" id="IPR017158">
    <property type="entry name" value="Tscrpt-reg_CBS-contain_prd"/>
</dbReference>
<name>A0A3R9PLS0_9CREN</name>
<gene>
    <name evidence="5" type="ORF">D6D85_02620</name>
</gene>
<evidence type="ECO:0000256" key="2">
    <source>
        <dbReference type="PROSITE-ProRule" id="PRU00703"/>
    </source>
</evidence>
<feature type="domain" description="HTH cro/C1-type" evidence="3">
    <location>
        <begin position="8"/>
        <end position="61"/>
    </location>
</feature>
<dbReference type="PROSITE" id="PS51371">
    <property type="entry name" value="CBS"/>
    <property type="match status" value="1"/>
</dbReference>
<dbReference type="SMART" id="SM00530">
    <property type="entry name" value="HTH_XRE"/>
    <property type="match status" value="1"/>
</dbReference>
<dbReference type="SMART" id="SM00116">
    <property type="entry name" value="CBS"/>
    <property type="match status" value="2"/>
</dbReference>
<dbReference type="OrthoDB" id="30763at2157"/>
<dbReference type="PROSITE" id="PS50943">
    <property type="entry name" value="HTH_CROC1"/>
    <property type="match status" value="1"/>
</dbReference>
<keyword evidence="6" id="KW-1185">Reference proteome</keyword>
<evidence type="ECO:0000313" key="6">
    <source>
        <dbReference type="Proteomes" id="UP000277582"/>
    </source>
</evidence>
<feature type="domain" description="CBS" evidence="4">
    <location>
        <begin position="69"/>
        <end position="124"/>
    </location>
</feature>
<evidence type="ECO:0000256" key="1">
    <source>
        <dbReference type="ARBA" id="ARBA00023122"/>
    </source>
</evidence>
<dbReference type="Gene3D" id="1.10.260.40">
    <property type="entry name" value="lambda repressor-like DNA-binding domains"/>
    <property type="match status" value="1"/>
</dbReference>
<organism evidence="5 6">
    <name type="scientific">Candidatus Methanodesulfokora washburnensis</name>
    <dbReference type="NCBI Taxonomy" id="2478471"/>
    <lineage>
        <taxon>Archaea</taxon>
        <taxon>Thermoproteota</taxon>
        <taxon>Candidatus Korarchaeia</taxon>
        <taxon>Candidatus Korarchaeia incertae sedis</taxon>
        <taxon>Candidatus Methanodesulfokora</taxon>
    </lineage>
</organism>
<dbReference type="PIRSF" id="PIRSF037253">
    <property type="entry name" value="HTH_CBS_prd"/>
    <property type="match status" value="1"/>
</dbReference>
<evidence type="ECO:0000313" key="5">
    <source>
        <dbReference type="EMBL" id="RSN77449.1"/>
    </source>
</evidence>
<dbReference type="AlphaFoldDB" id="A0A3R9PLS0"/>
<dbReference type="InterPro" id="IPR001387">
    <property type="entry name" value="Cro/C1-type_HTH"/>
</dbReference>
<comment type="caution">
    <text evidence="5">The sequence shown here is derived from an EMBL/GenBank/DDBJ whole genome shotgun (WGS) entry which is preliminary data.</text>
</comment>
<sequence length="186" mass="20274">MIIDPSDLRRVRRELGITEKELAKLSGVSQSLIAKIELGMVDPSYSKMKAISEAIMRVSGLQGKASDIMTSPVIKVSPDDTVEKAAELFEKHGISQVPVMVEGVAVGSFTERDLIKLVSEKKDVKSAFSLRIRDVMGDILPVVGSEAPIPLVLSLLEHSQAVLVSRMGEIVGIITRADVLKLRKRQ</sequence>
<keyword evidence="1 2" id="KW-0129">CBS domain</keyword>
<accession>A0A3R9PLS0</accession>
<protein>
    <submittedName>
        <fullName evidence="5">CBS domain-containing protein</fullName>
    </submittedName>
</protein>
<dbReference type="SUPFAM" id="SSF54631">
    <property type="entry name" value="CBS-domain pair"/>
    <property type="match status" value="1"/>
</dbReference>
<dbReference type="InterPro" id="IPR000644">
    <property type="entry name" value="CBS_dom"/>
</dbReference>
<dbReference type="SUPFAM" id="SSF47413">
    <property type="entry name" value="lambda repressor-like DNA-binding domains"/>
    <property type="match status" value="1"/>
</dbReference>
<dbReference type="GO" id="GO:0003677">
    <property type="term" value="F:DNA binding"/>
    <property type="evidence" value="ECO:0007669"/>
    <property type="project" value="InterPro"/>
</dbReference>
<dbReference type="Pfam" id="PF01381">
    <property type="entry name" value="HTH_3"/>
    <property type="match status" value="1"/>
</dbReference>
<evidence type="ECO:0000259" key="4">
    <source>
        <dbReference type="PROSITE" id="PS51371"/>
    </source>
</evidence>
<evidence type="ECO:0000259" key="3">
    <source>
        <dbReference type="PROSITE" id="PS50943"/>
    </source>
</evidence>
<dbReference type="PANTHER" id="PTHR43080">
    <property type="entry name" value="CBS DOMAIN-CONTAINING PROTEIN CBSX3, MITOCHONDRIAL"/>
    <property type="match status" value="1"/>
</dbReference>